<dbReference type="Pfam" id="PF10294">
    <property type="entry name" value="Methyltransf_16"/>
    <property type="match status" value="1"/>
</dbReference>
<evidence type="ECO:0000256" key="1">
    <source>
        <dbReference type="ARBA" id="ARBA00004123"/>
    </source>
</evidence>
<dbReference type="EMBL" id="GEDC01014002">
    <property type="protein sequence ID" value="JAS23296.1"/>
    <property type="molecule type" value="Transcribed_RNA"/>
</dbReference>
<name>A0A1B6DCA6_9HEMI</name>
<sequence length="167" mass="18671">VLELGGGMTCLAGLLIAKYTNASIICLTDGNVSSIENVQCIINKNGFSKSKVSCSLLQWGKGMYRPIYDIILAADCLFFDESRSNLVSTMWASLKGNGQALVTAPKRSNTLEKFKNEAEKIGFSCTLLEIYNQQIWNRHLTLKSESPNYDEDIHYPLLLHLMKPNFN</sequence>
<proteinExistence type="predicted"/>
<keyword evidence="6" id="KW-0489">Methyltransferase</keyword>
<gene>
    <name evidence="9" type="ORF">g.10202</name>
</gene>
<evidence type="ECO:0000256" key="7">
    <source>
        <dbReference type="ARBA" id="ARBA00022679"/>
    </source>
</evidence>
<dbReference type="InterPro" id="IPR029063">
    <property type="entry name" value="SAM-dependent_MTases_sf"/>
</dbReference>
<keyword evidence="8" id="KW-0539">Nucleus</keyword>
<dbReference type="AlphaFoldDB" id="A0A1B6DCA6"/>
<evidence type="ECO:0000256" key="6">
    <source>
        <dbReference type="ARBA" id="ARBA00022603"/>
    </source>
</evidence>
<evidence type="ECO:0000313" key="9">
    <source>
        <dbReference type="EMBL" id="JAS23296.1"/>
    </source>
</evidence>
<dbReference type="PANTHER" id="PTHR13539">
    <property type="entry name" value="CALMODULIN-LYSINE N-METHYLTRANSFERASE"/>
    <property type="match status" value="1"/>
</dbReference>
<dbReference type="SUPFAM" id="SSF53335">
    <property type="entry name" value="S-adenosyl-L-methionine-dependent methyltransferases"/>
    <property type="match status" value="1"/>
</dbReference>
<accession>A0A1B6DCA6</accession>
<protein>
    <recommendedName>
        <fullName evidence="4">Calmodulin-lysine N-methyltransferase</fullName>
        <ecNumber evidence="3">2.1.1.60</ecNumber>
    </recommendedName>
</protein>
<comment type="subcellular location">
    <subcellularLocation>
        <location evidence="2">Cytoplasm</location>
    </subcellularLocation>
    <subcellularLocation>
        <location evidence="1">Nucleus</location>
    </subcellularLocation>
</comment>
<keyword evidence="7" id="KW-0808">Transferase</keyword>
<evidence type="ECO:0000256" key="8">
    <source>
        <dbReference type="ARBA" id="ARBA00023242"/>
    </source>
</evidence>
<dbReference type="GO" id="GO:0005737">
    <property type="term" value="C:cytoplasm"/>
    <property type="evidence" value="ECO:0007669"/>
    <property type="project" value="UniProtKB-SubCell"/>
</dbReference>
<dbReference type="EC" id="2.1.1.60" evidence="3"/>
<organism evidence="9">
    <name type="scientific">Clastoptera arizonana</name>
    <name type="common">Arizona spittle bug</name>
    <dbReference type="NCBI Taxonomy" id="38151"/>
    <lineage>
        <taxon>Eukaryota</taxon>
        <taxon>Metazoa</taxon>
        <taxon>Ecdysozoa</taxon>
        <taxon>Arthropoda</taxon>
        <taxon>Hexapoda</taxon>
        <taxon>Insecta</taxon>
        <taxon>Pterygota</taxon>
        <taxon>Neoptera</taxon>
        <taxon>Paraneoptera</taxon>
        <taxon>Hemiptera</taxon>
        <taxon>Auchenorrhyncha</taxon>
        <taxon>Cercopoidea</taxon>
        <taxon>Clastopteridae</taxon>
        <taxon>Clastoptera</taxon>
    </lineage>
</organism>
<evidence type="ECO:0000256" key="2">
    <source>
        <dbReference type="ARBA" id="ARBA00004496"/>
    </source>
</evidence>
<dbReference type="InterPro" id="IPR019410">
    <property type="entry name" value="Methyltransf_16"/>
</dbReference>
<dbReference type="GO" id="GO:0032259">
    <property type="term" value="P:methylation"/>
    <property type="evidence" value="ECO:0007669"/>
    <property type="project" value="UniProtKB-KW"/>
</dbReference>
<dbReference type="InterPro" id="IPR025800">
    <property type="entry name" value="CaM-Lys-N-MeTrfase"/>
</dbReference>
<keyword evidence="5" id="KW-0963">Cytoplasm</keyword>
<dbReference type="GO" id="GO:0018025">
    <property type="term" value="F:calmodulin-lysine N-methyltransferase activity"/>
    <property type="evidence" value="ECO:0007669"/>
    <property type="project" value="UniProtKB-EC"/>
</dbReference>
<dbReference type="PANTHER" id="PTHR13539:SF3">
    <property type="entry name" value="CALMODULIN-LYSINE N-METHYLTRANSFERASE"/>
    <property type="match status" value="1"/>
</dbReference>
<evidence type="ECO:0000256" key="4">
    <source>
        <dbReference type="ARBA" id="ARBA00020594"/>
    </source>
</evidence>
<dbReference type="GO" id="GO:0005634">
    <property type="term" value="C:nucleus"/>
    <property type="evidence" value="ECO:0007669"/>
    <property type="project" value="UniProtKB-SubCell"/>
</dbReference>
<dbReference type="Gene3D" id="3.40.50.150">
    <property type="entry name" value="Vaccinia Virus protein VP39"/>
    <property type="match status" value="1"/>
</dbReference>
<reference evidence="9" key="1">
    <citation type="submission" date="2015-12" db="EMBL/GenBank/DDBJ databases">
        <title>De novo transcriptome assembly of four potential Pierce s Disease insect vectors from Arizona vineyards.</title>
        <authorList>
            <person name="Tassone E.E."/>
        </authorList>
    </citation>
    <scope>NUCLEOTIDE SEQUENCE</scope>
</reference>
<feature type="non-terminal residue" evidence="9">
    <location>
        <position position="1"/>
    </location>
</feature>
<evidence type="ECO:0000256" key="3">
    <source>
        <dbReference type="ARBA" id="ARBA00011914"/>
    </source>
</evidence>
<evidence type="ECO:0000256" key="5">
    <source>
        <dbReference type="ARBA" id="ARBA00022490"/>
    </source>
</evidence>